<dbReference type="PROSITE" id="PS01124">
    <property type="entry name" value="HTH_ARAC_FAMILY_2"/>
    <property type="match status" value="1"/>
</dbReference>
<evidence type="ECO:0000256" key="2">
    <source>
        <dbReference type="ARBA" id="ARBA00023125"/>
    </source>
</evidence>
<comment type="function">
    <text evidence="4">Regulatory protein of the TOL plasmid xyl operons. XylS activates the xylXYZLTEGFJQKIH operon required for the degradation of toluene, m-xylene and p-xylene.</text>
</comment>
<evidence type="ECO:0000256" key="3">
    <source>
        <dbReference type="ARBA" id="ARBA00023163"/>
    </source>
</evidence>
<dbReference type="PANTHER" id="PTHR46796:SF10">
    <property type="entry name" value="TRANSCRIPTIONAL ACTIVATOR FEAR"/>
    <property type="match status" value="1"/>
</dbReference>
<dbReference type="RefSeq" id="WP_074980628.1">
    <property type="nucleotide sequence ID" value="NZ_BGPP01000005.1"/>
</dbReference>
<dbReference type="Pfam" id="PF12833">
    <property type="entry name" value="HTH_18"/>
    <property type="match status" value="1"/>
</dbReference>
<proteinExistence type="predicted"/>
<feature type="domain" description="HTH araC/xylS-type" evidence="5">
    <location>
        <begin position="213"/>
        <end position="311"/>
    </location>
</feature>
<evidence type="ECO:0000256" key="4">
    <source>
        <dbReference type="ARBA" id="ARBA00037345"/>
    </source>
</evidence>
<dbReference type="GO" id="GO:0043565">
    <property type="term" value="F:sequence-specific DNA binding"/>
    <property type="evidence" value="ECO:0007669"/>
    <property type="project" value="InterPro"/>
</dbReference>
<organism evidence="6 7">
    <name type="scientific">Pseudomonas citronellolis</name>
    <dbReference type="NCBI Taxonomy" id="53408"/>
    <lineage>
        <taxon>Bacteria</taxon>
        <taxon>Pseudomonadati</taxon>
        <taxon>Pseudomonadota</taxon>
        <taxon>Gammaproteobacteria</taxon>
        <taxon>Pseudomonadales</taxon>
        <taxon>Pseudomonadaceae</taxon>
        <taxon>Pseudomonas</taxon>
    </lineage>
</organism>
<dbReference type="SMART" id="SM00342">
    <property type="entry name" value="HTH_ARAC"/>
    <property type="match status" value="1"/>
</dbReference>
<evidence type="ECO:0000313" key="7">
    <source>
        <dbReference type="Proteomes" id="UP000183385"/>
    </source>
</evidence>
<dbReference type="PRINTS" id="PR00032">
    <property type="entry name" value="HTHARAC"/>
</dbReference>
<dbReference type="Pfam" id="PF14525">
    <property type="entry name" value="AraC_binding_2"/>
    <property type="match status" value="1"/>
</dbReference>
<dbReference type="NCBIfam" id="NF007243">
    <property type="entry name" value="PRK09685.1"/>
    <property type="match status" value="1"/>
</dbReference>
<gene>
    <name evidence="6" type="ORF">SAMN05216577_11339</name>
</gene>
<evidence type="ECO:0000259" key="5">
    <source>
        <dbReference type="PROSITE" id="PS01124"/>
    </source>
</evidence>
<evidence type="ECO:0000313" key="6">
    <source>
        <dbReference type="EMBL" id="SFC94266.1"/>
    </source>
</evidence>
<keyword evidence="7" id="KW-1185">Reference proteome</keyword>
<dbReference type="EMBL" id="FOLS01000013">
    <property type="protein sequence ID" value="SFC94266.1"/>
    <property type="molecule type" value="Genomic_DNA"/>
</dbReference>
<dbReference type="InterPro" id="IPR050204">
    <property type="entry name" value="AraC_XylS_family_regulators"/>
</dbReference>
<keyword evidence="3" id="KW-0804">Transcription</keyword>
<dbReference type="GO" id="GO:0003700">
    <property type="term" value="F:DNA-binding transcription factor activity"/>
    <property type="evidence" value="ECO:0007669"/>
    <property type="project" value="InterPro"/>
</dbReference>
<dbReference type="AlphaFoldDB" id="A0AAQ1HNL3"/>
<dbReference type="InterPro" id="IPR018060">
    <property type="entry name" value="HTH_AraC"/>
</dbReference>
<dbReference type="InterPro" id="IPR035418">
    <property type="entry name" value="AraC-bd_2"/>
</dbReference>
<evidence type="ECO:0000256" key="1">
    <source>
        <dbReference type="ARBA" id="ARBA00023015"/>
    </source>
</evidence>
<keyword evidence="2" id="KW-0238">DNA-binding</keyword>
<dbReference type="InterPro" id="IPR009057">
    <property type="entry name" value="Homeodomain-like_sf"/>
</dbReference>
<accession>A0AAQ1HNL3</accession>
<dbReference type="Proteomes" id="UP000183385">
    <property type="component" value="Unassembled WGS sequence"/>
</dbReference>
<dbReference type="InterPro" id="IPR020449">
    <property type="entry name" value="Tscrpt_reg_AraC-type_HTH"/>
</dbReference>
<dbReference type="PANTHER" id="PTHR46796">
    <property type="entry name" value="HTH-TYPE TRANSCRIPTIONAL ACTIVATOR RHAS-RELATED"/>
    <property type="match status" value="1"/>
</dbReference>
<comment type="caution">
    <text evidence="6">The sequence shown here is derived from an EMBL/GenBank/DDBJ whole genome shotgun (WGS) entry which is preliminary data.</text>
</comment>
<sequence>MNHPLDHASVFQGRQGFEAWHGDLSSNCGTFHVEPPADAGIASFRGAVTAVTPDLSSLQGARITSNCRHVHRSRRDIRQDDKDFFYLVMQVGGEALMCQSDSQTRLGSGDLVLLDITQPCDFYFEGLSDQFSVILPRNQVLQRFREGQILLNRRIGSASPLGAMGGMLVGQLFSNPLLRIDEATAMREAILALLRPALDHGGLGAQADGPLLLKAKTFIERHLADEALCPEQIAGSIGTSLRNLHRLFAQMETTVGRYILDRRLQSCATAIRESEQKISSIAFARGFKDFSHFSRSFKNHFGVSPRGYRTSK</sequence>
<keyword evidence="1" id="KW-0805">Transcription regulation</keyword>
<reference evidence="6 7" key="1">
    <citation type="submission" date="2016-10" db="EMBL/GenBank/DDBJ databases">
        <authorList>
            <person name="Varghese N."/>
            <person name="Submissions S."/>
        </authorList>
    </citation>
    <scope>NUCLEOTIDE SEQUENCE [LARGE SCALE GENOMIC DNA]</scope>
    <source>
        <strain evidence="6 7">LMG 18378</strain>
    </source>
</reference>
<dbReference type="Gene3D" id="1.10.10.60">
    <property type="entry name" value="Homeodomain-like"/>
    <property type="match status" value="1"/>
</dbReference>
<protein>
    <submittedName>
        <fullName evidence="6">AraC family transcriptional regulator, positive regulator of tynA and feaB</fullName>
    </submittedName>
</protein>
<dbReference type="SUPFAM" id="SSF46689">
    <property type="entry name" value="Homeodomain-like"/>
    <property type="match status" value="1"/>
</dbReference>
<name>A0AAQ1HNL3_9PSED</name>